<dbReference type="InterPro" id="IPR046797">
    <property type="entry name" value="PDDEXK_12"/>
</dbReference>
<reference evidence="3 4" key="1">
    <citation type="journal article" date="2019" name="Mol. Biol. Evol.">
        <title>Blast fungal genomes show frequent chromosomal changes, gene gains and losses, and effector gene turnover.</title>
        <authorList>
            <person name="Gomez Luciano L.B."/>
            <person name="Jason Tsai I."/>
            <person name="Chuma I."/>
            <person name="Tosa Y."/>
            <person name="Chen Y.H."/>
            <person name="Li J.Y."/>
            <person name="Li M.Y."/>
            <person name="Jade Lu M.Y."/>
            <person name="Nakayashiki H."/>
            <person name="Li W.H."/>
        </authorList>
    </citation>
    <scope>NUCLEOTIDE SEQUENCE [LARGE SCALE GENOMIC DNA]</scope>
    <source>
        <strain evidence="3">MZ5-1-6</strain>
    </source>
</reference>
<name>A0A4P7NVP1_PYROR</name>
<evidence type="ECO:0000313" key="3">
    <source>
        <dbReference type="EMBL" id="QBZ66543.1"/>
    </source>
</evidence>
<feature type="region of interest" description="Disordered" evidence="1">
    <location>
        <begin position="87"/>
        <end position="193"/>
    </location>
</feature>
<protein>
    <recommendedName>
        <fullName evidence="2">PD-(D/E)XK nuclease-like domain-containing protein</fullName>
    </recommendedName>
</protein>
<organism evidence="3 4">
    <name type="scientific">Pyricularia oryzae</name>
    <name type="common">Rice blast fungus</name>
    <name type="synonym">Magnaporthe oryzae</name>
    <dbReference type="NCBI Taxonomy" id="318829"/>
    <lineage>
        <taxon>Eukaryota</taxon>
        <taxon>Fungi</taxon>
        <taxon>Dikarya</taxon>
        <taxon>Ascomycota</taxon>
        <taxon>Pezizomycotina</taxon>
        <taxon>Sordariomycetes</taxon>
        <taxon>Sordariomycetidae</taxon>
        <taxon>Magnaporthales</taxon>
        <taxon>Pyriculariaceae</taxon>
        <taxon>Pyricularia</taxon>
    </lineage>
</organism>
<feature type="region of interest" description="Disordered" evidence="1">
    <location>
        <begin position="1"/>
        <end position="51"/>
    </location>
</feature>
<feature type="compositionally biased region" description="Low complexity" evidence="1">
    <location>
        <begin position="162"/>
        <end position="191"/>
    </location>
</feature>
<dbReference type="EMBL" id="CP034210">
    <property type="protein sequence ID" value="QBZ66543.1"/>
    <property type="molecule type" value="Genomic_DNA"/>
</dbReference>
<evidence type="ECO:0000259" key="2">
    <source>
        <dbReference type="Pfam" id="PF20516"/>
    </source>
</evidence>
<feature type="domain" description="PD-(D/E)XK nuclease-like" evidence="2">
    <location>
        <begin position="259"/>
        <end position="506"/>
    </location>
</feature>
<evidence type="ECO:0000313" key="4">
    <source>
        <dbReference type="Proteomes" id="UP000294847"/>
    </source>
</evidence>
<sequence>MHELPSPKNQQVAPPNAKSVQLPIPSTSPLPHIPSPLTAFASNLPRKNPSSTHNNITATHAATICTCNSCSIIFGWLETINHAVVGAQPTPPSPPGSLSRSASPPKRRRIQEYDRDPSKGPAFDSDLTPRAVRGNDHPPSSSSANPNPNRTPFKFHPVAPPSSTSSASKTSTSTTISRNQSQSQRSTSPTKRTIDLLTLEKPIHIIAGNHSAKKLLKLLPPDIHGLYRTLQFINGLVTPCVPGQVQKKVMGIEGPISPAWFTTPGENDDKATADAKLKTLNNICDDAFRLTNQKAHEFEWNACVHIPILIQATWFARSAVQYHVINQVGIAPAFVPRVRITYPDRKGLDAVIQQNKIDLALSLSPGGNSQLKQDILGAVIAQPLAERTVSQTMHDGLLFQPIAVAIKTKIFQGDENYGLVQLGVWTAAWHVRLHKFMPPGHGKHLVTLPVLLVAHHNWNLFFACNRGERINMVPFGPIGGTWKLSETYKLLANLRALVDWVDECFREWMVRFFADLRCQNKAASVL</sequence>
<dbReference type="Pfam" id="PF20516">
    <property type="entry name" value="PDDEXK_12"/>
    <property type="match status" value="1"/>
</dbReference>
<dbReference type="Proteomes" id="UP000294847">
    <property type="component" value="Chromosome 7"/>
</dbReference>
<gene>
    <name evidence="3" type="ORF">PoMZ_13525</name>
</gene>
<dbReference type="AlphaFoldDB" id="A0A4P7NVP1"/>
<proteinExistence type="predicted"/>
<accession>A0A4P7NVP1</accession>
<evidence type="ECO:0000256" key="1">
    <source>
        <dbReference type="SAM" id="MobiDB-lite"/>
    </source>
</evidence>
<feature type="compositionally biased region" description="Low complexity" evidence="1">
    <location>
        <begin position="138"/>
        <end position="148"/>
    </location>
</feature>